<dbReference type="Proteomes" id="UP000030693">
    <property type="component" value="Unassembled WGS sequence"/>
</dbReference>
<dbReference type="AlphaFoldDB" id="A0A058Z6S2"/>
<protein>
    <submittedName>
        <fullName evidence="2">Uncharacterized protein</fullName>
    </submittedName>
</protein>
<keyword evidence="1" id="KW-0732">Signal</keyword>
<name>A0A058Z6S2_FONAL</name>
<evidence type="ECO:0000256" key="1">
    <source>
        <dbReference type="SAM" id="SignalP"/>
    </source>
</evidence>
<organism evidence="2">
    <name type="scientific">Fonticula alba</name>
    <name type="common">Slime mold</name>
    <dbReference type="NCBI Taxonomy" id="691883"/>
    <lineage>
        <taxon>Eukaryota</taxon>
        <taxon>Rotosphaerida</taxon>
        <taxon>Fonticulaceae</taxon>
        <taxon>Fonticula</taxon>
    </lineage>
</organism>
<dbReference type="RefSeq" id="XP_009496808.1">
    <property type="nucleotide sequence ID" value="XM_009498533.1"/>
</dbReference>
<reference evidence="2" key="1">
    <citation type="submission" date="2013-04" db="EMBL/GenBank/DDBJ databases">
        <title>The Genome Sequence of Fonticula alba ATCC 38817.</title>
        <authorList>
            <consortium name="The Broad Institute Genomics Platform"/>
            <person name="Russ C."/>
            <person name="Cuomo C."/>
            <person name="Burger G."/>
            <person name="Gray M.W."/>
            <person name="Holland P.W.H."/>
            <person name="King N."/>
            <person name="Lang F.B.F."/>
            <person name="Roger A.J."/>
            <person name="Ruiz-Trillo I."/>
            <person name="Brown M."/>
            <person name="Walker B."/>
            <person name="Young S."/>
            <person name="Zeng Q."/>
            <person name="Gargeya S."/>
            <person name="Fitzgerald M."/>
            <person name="Haas B."/>
            <person name="Abouelleil A."/>
            <person name="Allen A.W."/>
            <person name="Alvarado L."/>
            <person name="Arachchi H.M."/>
            <person name="Berlin A.M."/>
            <person name="Chapman S.B."/>
            <person name="Gainer-Dewar J."/>
            <person name="Goldberg J."/>
            <person name="Griggs A."/>
            <person name="Gujja S."/>
            <person name="Hansen M."/>
            <person name="Howarth C."/>
            <person name="Imamovic A."/>
            <person name="Ireland A."/>
            <person name="Larimer J."/>
            <person name="McCowan C."/>
            <person name="Murphy C."/>
            <person name="Pearson M."/>
            <person name="Poon T.W."/>
            <person name="Priest M."/>
            <person name="Roberts A."/>
            <person name="Saif S."/>
            <person name="Shea T."/>
            <person name="Sisk P."/>
            <person name="Sykes S."/>
            <person name="Wortman J."/>
            <person name="Nusbaum C."/>
            <person name="Birren B."/>
        </authorList>
    </citation>
    <scope>NUCLEOTIDE SEQUENCE [LARGE SCALE GENOMIC DNA]</scope>
    <source>
        <strain evidence="2">ATCC 38817</strain>
    </source>
</reference>
<dbReference type="EMBL" id="KB932207">
    <property type="protein sequence ID" value="KCV69237.1"/>
    <property type="molecule type" value="Genomic_DNA"/>
</dbReference>
<sequence length="197" mass="21618">MSTTRSSLLLAVVVAVIALLAMSQPGAALTNDVYTNGRRLSDNSEFRAQLTNRVVPLNPIISEGRRCFIDSGRTSGPVTVASGYLYEAQGANVCCKERGKIIRSDGHLLCRYNIADTDQYKNTNFYVAQYNAVDSDCLSECFGMGGCDKCLGEWKITCEQFCRSPFGGGYDSGRCGYPGSRDPNRCCECTFYANNLW</sequence>
<proteinExistence type="predicted"/>
<dbReference type="GeneID" id="20529379"/>
<feature type="signal peptide" evidence="1">
    <location>
        <begin position="1"/>
        <end position="28"/>
    </location>
</feature>
<keyword evidence="3" id="KW-1185">Reference proteome</keyword>
<evidence type="ECO:0000313" key="3">
    <source>
        <dbReference type="Proteomes" id="UP000030693"/>
    </source>
</evidence>
<accession>A0A058Z6S2</accession>
<gene>
    <name evidence="2" type="ORF">H696_04654</name>
</gene>
<evidence type="ECO:0000313" key="2">
    <source>
        <dbReference type="EMBL" id="KCV69237.1"/>
    </source>
</evidence>
<feature type="chain" id="PRO_5001566712" evidence="1">
    <location>
        <begin position="29"/>
        <end position="197"/>
    </location>
</feature>